<accession>A0ABV0FW70</accession>
<reference evidence="1 2" key="1">
    <citation type="submission" date="2024-05" db="EMBL/GenBank/DDBJ databases">
        <title>Roseateles sp. DJS-2-20 16S ribosomal RNA gene Genome sequencing and assembly.</title>
        <authorList>
            <person name="Woo H."/>
        </authorList>
    </citation>
    <scope>NUCLEOTIDE SEQUENCE [LARGE SCALE GENOMIC DNA]</scope>
    <source>
        <strain evidence="1 2">DJS-2-20</strain>
    </source>
</reference>
<dbReference type="EMBL" id="JBDPZD010000001">
    <property type="protein sequence ID" value="MEO3690155.1"/>
    <property type="molecule type" value="Genomic_DNA"/>
</dbReference>
<comment type="caution">
    <text evidence="1">The sequence shown here is derived from an EMBL/GenBank/DDBJ whole genome shotgun (WGS) entry which is preliminary data.</text>
</comment>
<gene>
    <name evidence="1" type="ORF">ABDJ85_01655</name>
</gene>
<keyword evidence="2" id="KW-1185">Reference proteome</keyword>
<dbReference type="RefSeq" id="WP_347702988.1">
    <property type="nucleotide sequence ID" value="NZ_JBDPZD010000001.1"/>
</dbReference>
<protein>
    <submittedName>
        <fullName evidence="1">Uncharacterized protein</fullName>
    </submittedName>
</protein>
<organism evidence="1 2">
    <name type="scientific">Roseateles paludis</name>
    <dbReference type="NCBI Taxonomy" id="3145238"/>
    <lineage>
        <taxon>Bacteria</taxon>
        <taxon>Pseudomonadati</taxon>
        <taxon>Pseudomonadota</taxon>
        <taxon>Betaproteobacteria</taxon>
        <taxon>Burkholderiales</taxon>
        <taxon>Sphaerotilaceae</taxon>
        <taxon>Roseateles</taxon>
    </lineage>
</organism>
<name>A0ABV0FW70_9BURK</name>
<proteinExistence type="predicted"/>
<evidence type="ECO:0000313" key="1">
    <source>
        <dbReference type="EMBL" id="MEO3690155.1"/>
    </source>
</evidence>
<evidence type="ECO:0000313" key="2">
    <source>
        <dbReference type="Proteomes" id="UP001495147"/>
    </source>
</evidence>
<sequence>MLRLDLWNYFLAIESDLAACQRFVAFEQSNLSTHSLEFAKVILLAGSETDSVLKELTGELCAGSKASKLPAYETVIADRLPFFKLLEIDVKGTELRLHPWVEWSAASGPTWWSHSYNKLKHQRSASFKTATLDNALNAVAGLYVALLHLHHRKLPLHTRRLMVSGTSLMAPRNHPDDTMFDYAFAGSPFDAFEPGSDA</sequence>
<dbReference type="Proteomes" id="UP001495147">
    <property type="component" value="Unassembled WGS sequence"/>
</dbReference>